<reference evidence="1 2" key="1">
    <citation type="submission" date="2020-11" db="EMBL/GenBank/DDBJ databases">
        <title>Kefir isolates.</title>
        <authorList>
            <person name="Marcisauskas S."/>
            <person name="Kim Y."/>
            <person name="Blasche S."/>
        </authorList>
    </citation>
    <scope>NUCLEOTIDE SEQUENCE [LARGE SCALE GENOMIC DNA]</scope>
    <source>
        <strain evidence="1 2">OG2</strain>
    </source>
</reference>
<dbReference type="Proteomes" id="UP000750334">
    <property type="component" value="Unassembled WGS sequence"/>
</dbReference>
<sequence length="167" mass="19788">MGYFKLKRQHAPDPIGVENYKRRRLLQDFANLSLSSKPSVTTEPKVTKVLSEDIFVPDNVKNKLLKFSRGSTTSLSSSAEAIYEKIKEWIVEDNSQIIKWIDWRQELFHMWYSWYQNQWYINAEMDIDDNNNIIQQQTDNIIQQNTGNIITNNEFDERMDVDMDAPY</sequence>
<keyword evidence="2" id="KW-1185">Reference proteome</keyword>
<dbReference type="EMBL" id="PUHR01000112">
    <property type="protein sequence ID" value="KAG0665456.1"/>
    <property type="molecule type" value="Genomic_DNA"/>
</dbReference>
<dbReference type="OrthoDB" id="4070021at2759"/>
<name>A0A9P6W816_MAUEX</name>
<accession>A0A9P6W816</accession>
<proteinExistence type="predicted"/>
<comment type="caution">
    <text evidence="1">The sequence shown here is derived from an EMBL/GenBank/DDBJ whole genome shotgun (WGS) entry which is preliminary data.</text>
</comment>
<protein>
    <submittedName>
        <fullName evidence="1">Uncharacterized protein</fullName>
    </submittedName>
</protein>
<dbReference type="AlphaFoldDB" id="A0A9P6W816"/>
<evidence type="ECO:0000313" key="2">
    <source>
        <dbReference type="Proteomes" id="UP000750334"/>
    </source>
</evidence>
<gene>
    <name evidence="1" type="ORF">C6P45_000453</name>
</gene>
<organism evidence="1 2">
    <name type="scientific">Maudiozyma exigua</name>
    <name type="common">Yeast</name>
    <name type="synonym">Kazachstania exigua</name>
    <dbReference type="NCBI Taxonomy" id="34358"/>
    <lineage>
        <taxon>Eukaryota</taxon>
        <taxon>Fungi</taxon>
        <taxon>Dikarya</taxon>
        <taxon>Ascomycota</taxon>
        <taxon>Saccharomycotina</taxon>
        <taxon>Saccharomycetes</taxon>
        <taxon>Saccharomycetales</taxon>
        <taxon>Saccharomycetaceae</taxon>
        <taxon>Maudiozyma</taxon>
    </lineage>
</organism>
<evidence type="ECO:0000313" key="1">
    <source>
        <dbReference type="EMBL" id="KAG0665456.1"/>
    </source>
</evidence>